<dbReference type="EMBL" id="JAJEQN010000014">
    <property type="protein sequence ID" value="MCC2221444.1"/>
    <property type="molecule type" value="Genomic_DNA"/>
</dbReference>
<accession>A0AAE3E3Q5</accession>
<feature type="region of interest" description="Disordered" evidence="1">
    <location>
        <begin position="188"/>
        <end position="220"/>
    </location>
</feature>
<keyword evidence="2" id="KW-1133">Transmembrane helix</keyword>
<feature type="transmembrane region" description="Helical" evidence="2">
    <location>
        <begin position="7"/>
        <end position="26"/>
    </location>
</feature>
<feature type="transmembrane region" description="Helical" evidence="2">
    <location>
        <begin position="125"/>
        <end position="143"/>
    </location>
</feature>
<evidence type="ECO:0000256" key="2">
    <source>
        <dbReference type="SAM" id="Phobius"/>
    </source>
</evidence>
<name>A0AAE3E3Q5_9FIRM</name>
<evidence type="ECO:0000256" key="1">
    <source>
        <dbReference type="SAM" id="MobiDB-lite"/>
    </source>
</evidence>
<dbReference type="AlphaFoldDB" id="A0AAE3E3Q5"/>
<keyword evidence="2" id="KW-0472">Membrane</keyword>
<feature type="transmembrane region" description="Helical" evidence="2">
    <location>
        <begin position="32"/>
        <end position="55"/>
    </location>
</feature>
<keyword evidence="2" id="KW-0812">Transmembrane</keyword>
<dbReference type="InterPro" id="IPR052712">
    <property type="entry name" value="Acid_resist_chaperone_HdeD"/>
</dbReference>
<dbReference type="Pfam" id="PF03729">
    <property type="entry name" value="DUF308"/>
    <property type="match status" value="2"/>
</dbReference>
<sequence length="220" mass="24475">MKFLKQNSVNLLISLCELIIGILLLIDPTGFSNGIIIAFGAACLAFGVVQIVFYWKKPLAEAISRFYLMKGLISISVGLFCICFSHWFLETFKLLSFLYGILLLISGFYKVQWSIDLLRQKEKRWWLAAVSAGLSILFSLIIIGNPFSTVTVTWIFSGVVLIAEAIIDIVMLLLICVFVNAKFPKIKKKEKSVSDDSVQQADTSSQPTSSESSNDSNETP</sequence>
<feature type="transmembrane region" description="Helical" evidence="2">
    <location>
        <begin position="67"/>
        <end position="88"/>
    </location>
</feature>
<dbReference type="PANTHER" id="PTHR34989:SF1">
    <property type="entry name" value="PROTEIN HDED"/>
    <property type="match status" value="1"/>
</dbReference>
<reference evidence="3 4" key="1">
    <citation type="submission" date="2021-10" db="EMBL/GenBank/DDBJ databases">
        <title>Anaerobic single-cell dispensing facilitates the cultivation of human gut bacteria.</title>
        <authorList>
            <person name="Afrizal A."/>
        </authorList>
    </citation>
    <scope>NUCLEOTIDE SEQUENCE [LARGE SCALE GENOMIC DNA]</scope>
    <source>
        <strain evidence="3 4">CLA-AA-H224</strain>
    </source>
</reference>
<evidence type="ECO:0000313" key="4">
    <source>
        <dbReference type="Proteomes" id="UP001198200"/>
    </source>
</evidence>
<dbReference type="Proteomes" id="UP001198200">
    <property type="component" value="Unassembled WGS sequence"/>
</dbReference>
<keyword evidence="4" id="KW-1185">Reference proteome</keyword>
<dbReference type="PANTHER" id="PTHR34989">
    <property type="entry name" value="PROTEIN HDED"/>
    <property type="match status" value="1"/>
</dbReference>
<proteinExistence type="predicted"/>
<evidence type="ECO:0000313" key="3">
    <source>
        <dbReference type="EMBL" id="MCC2221444.1"/>
    </source>
</evidence>
<organism evidence="3 4">
    <name type="scientific">Anthropogastromicrobium aceti</name>
    <dbReference type="NCBI Taxonomy" id="2981768"/>
    <lineage>
        <taxon>Bacteria</taxon>
        <taxon>Bacillati</taxon>
        <taxon>Bacillota</taxon>
        <taxon>Clostridia</taxon>
        <taxon>Lachnospirales</taxon>
        <taxon>Lachnospiraceae</taxon>
        <taxon>Anthropogastromicrobium</taxon>
    </lineage>
</organism>
<comment type="caution">
    <text evidence="3">The sequence shown here is derived from an EMBL/GenBank/DDBJ whole genome shotgun (WGS) entry which is preliminary data.</text>
</comment>
<dbReference type="RefSeq" id="WP_308731603.1">
    <property type="nucleotide sequence ID" value="NZ_JAJEQN010000014.1"/>
</dbReference>
<protein>
    <submittedName>
        <fullName evidence="3">DUF308 domain-containing protein</fullName>
    </submittedName>
</protein>
<feature type="compositionally biased region" description="Low complexity" evidence="1">
    <location>
        <begin position="202"/>
        <end position="220"/>
    </location>
</feature>
<gene>
    <name evidence="3" type="ORF">LKD48_07300</name>
</gene>
<feature type="transmembrane region" description="Helical" evidence="2">
    <location>
        <begin position="155"/>
        <end position="181"/>
    </location>
</feature>
<dbReference type="InterPro" id="IPR005325">
    <property type="entry name" value="DUF308_memb"/>
</dbReference>
<dbReference type="GO" id="GO:0005886">
    <property type="term" value="C:plasma membrane"/>
    <property type="evidence" value="ECO:0007669"/>
    <property type="project" value="TreeGrafter"/>
</dbReference>
<feature type="transmembrane region" description="Helical" evidence="2">
    <location>
        <begin position="94"/>
        <end position="113"/>
    </location>
</feature>